<dbReference type="SUPFAM" id="SSF56059">
    <property type="entry name" value="Glutathione synthetase ATP-binding domain-like"/>
    <property type="match status" value="1"/>
</dbReference>
<reference evidence="4" key="1">
    <citation type="journal article" date="2019" name="Int. J. Syst. Evol. Microbiol.">
        <title>The Global Catalogue of Microorganisms (GCM) 10K type strain sequencing project: providing services to taxonomists for standard genome sequencing and annotation.</title>
        <authorList>
            <consortium name="The Broad Institute Genomics Platform"/>
            <consortium name="The Broad Institute Genome Sequencing Center for Infectious Disease"/>
            <person name="Wu L."/>
            <person name="Ma J."/>
        </authorList>
    </citation>
    <scope>NUCLEOTIDE SEQUENCE [LARGE SCALE GENOMIC DNA]</scope>
    <source>
        <strain evidence="4">CGMCC 4.1648</strain>
    </source>
</reference>
<keyword evidence="4" id="KW-1185">Reference proteome</keyword>
<dbReference type="GO" id="GO:0016874">
    <property type="term" value="F:ligase activity"/>
    <property type="evidence" value="ECO:0007669"/>
    <property type="project" value="UniProtKB-KW"/>
</dbReference>
<dbReference type="InterPro" id="IPR040754">
    <property type="entry name" value="PreAtp-grasp"/>
</dbReference>
<dbReference type="PROSITE" id="PS50975">
    <property type="entry name" value="ATP_GRASP"/>
    <property type="match status" value="1"/>
</dbReference>
<keyword evidence="1" id="KW-0547">Nucleotide-binding</keyword>
<evidence type="ECO:0000256" key="1">
    <source>
        <dbReference type="PROSITE-ProRule" id="PRU00409"/>
    </source>
</evidence>
<feature type="domain" description="ATP-grasp" evidence="2">
    <location>
        <begin position="146"/>
        <end position="374"/>
    </location>
</feature>
<evidence type="ECO:0000259" key="2">
    <source>
        <dbReference type="PROSITE" id="PS50975"/>
    </source>
</evidence>
<dbReference type="RefSeq" id="WP_345693302.1">
    <property type="nucleotide sequence ID" value="NZ_BAABIT010000001.1"/>
</dbReference>
<dbReference type="Pfam" id="PF18105">
    <property type="entry name" value="PGM1_C"/>
    <property type="match status" value="1"/>
</dbReference>
<name>A0ABV9X7E1_9ACTN</name>
<dbReference type="Gene3D" id="3.30.470.20">
    <property type="entry name" value="ATP-grasp fold, B domain"/>
    <property type="match status" value="1"/>
</dbReference>
<evidence type="ECO:0000313" key="4">
    <source>
        <dbReference type="Proteomes" id="UP001595829"/>
    </source>
</evidence>
<evidence type="ECO:0000313" key="3">
    <source>
        <dbReference type="EMBL" id="MFC5021334.1"/>
    </source>
</evidence>
<keyword evidence="1" id="KW-0067">ATP-binding</keyword>
<accession>A0ABV9X7E1</accession>
<proteinExistence type="predicted"/>
<dbReference type="Proteomes" id="UP001595829">
    <property type="component" value="Unassembled WGS sequence"/>
</dbReference>
<sequence>MVRVLVGNDWSEELEEPAGTGWAVQRLAWFAEDGDILVLPVRPEEEFLAYVTSLTGTRRASLRILVPPPGRVGTGVLTADRLADPGFLVALRDLLGGQPADEIFALWPDAAVAELAGALGCPEALQGHGFLGQSGGLLGSSKAVFRAVAAGVGAPLPDGAVCADPRRAELHIARILDDGSPVILKQDYGSGSDGNEIVSRTPDVPLRGARQIRVLGAADSGSGGVGAGLRAYLDERWDWLTAGGRHRVVVERYHPDSRAYFAEFWLSDDGCRLGGHGEMQYRPLPDAQVMPAPDLDERQLHTLVEGGRRISEGLRAMGYRGVLSADAVVTPAGEVLFTEYNGRATGSTHIYEIVGKRVVGEGFGRDRILLERVWPTGWEVPSFGAALRRLRESGHAYDPETRRGAVVLAAYHPGRKGVMLCFVDEDLESALHREQLVGKLFTAG</sequence>
<gene>
    <name evidence="3" type="ORF">ACFPM3_04095</name>
</gene>
<organism evidence="3 4">
    <name type="scientific">Streptomyces coeruleoprunus</name>
    <dbReference type="NCBI Taxonomy" id="285563"/>
    <lineage>
        <taxon>Bacteria</taxon>
        <taxon>Bacillati</taxon>
        <taxon>Actinomycetota</taxon>
        <taxon>Actinomycetes</taxon>
        <taxon>Kitasatosporales</taxon>
        <taxon>Streptomycetaceae</taxon>
        <taxon>Streptomyces</taxon>
    </lineage>
</organism>
<dbReference type="Pfam" id="PF18604">
    <property type="entry name" value="PreAtp-grasp"/>
    <property type="match status" value="1"/>
</dbReference>
<comment type="caution">
    <text evidence="3">The sequence shown here is derived from an EMBL/GenBank/DDBJ whole genome shotgun (WGS) entry which is preliminary data.</text>
</comment>
<dbReference type="EMBL" id="JBHSJD010000002">
    <property type="protein sequence ID" value="MFC5021334.1"/>
    <property type="molecule type" value="Genomic_DNA"/>
</dbReference>
<protein>
    <submittedName>
        <fullName evidence="3">Peptide ligase PGM1-related protein</fullName>
    </submittedName>
</protein>
<keyword evidence="3" id="KW-0436">Ligase</keyword>
<dbReference type="InterPro" id="IPR011761">
    <property type="entry name" value="ATP-grasp"/>
</dbReference>
<dbReference type="InterPro" id="IPR041356">
    <property type="entry name" value="PGM1_C"/>
</dbReference>